<evidence type="ECO:0000256" key="14">
    <source>
        <dbReference type="PROSITE-ProRule" id="PRU00169"/>
    </source>
</evidence>
<evidence type="ECO:0000256" key="7">
    <source>
        <dbReference type="ARBA" id="ARBA00022692"/>
    </source>
</evidence>
<keyword evidence="9 19" id="KW-0418">Kinase</keyword>
<feature type="transmembrane region" description="Helical" evidence="15">
    <location>
        <begin position="329"/>
        <end position="349"/>
    </location>
</feature>
<keyword evidence="20" id="KW-1185">Reference proteome</keyword>
<comment type="catalytic activity">
    <reaction evidence="1">
        <text>ATP + protein L-histidine = ADP + protein N-phospho-L-histidine.</text>
        <dbReference type="EC" id="2.7.13.3"/>
    </reaction>
</comment>
<dbReference type="Pfam" id="PF00512">
    <property type="entry name" value="HisKA"/>
    <property type="match status" value="1"/>
</dbReference>
<evidence type="ECO:0000256" key="1">
    <source>
        <dbReference type="ARBA" id="ARBA00000085"/>
    </source>
</evidence>
<feature type="domain" description="Response regulatory" evidence="17">
    <location>
        <begin position="813"/>
        <end position="931"/>
    </location>
</feature>
<dbReference type="InterPro" id="IPR036890">
    <property type="entry name" value="HATPase_C_sf"/>
</dbReference>
<dbReference type="SUPFAM" id="SSF158472">
    <property type="entry name" value="HAMP domain-like"/>
    <property type="match status" value="1"/>
</dbReference>
<dbReference type="InterPro" id="IPR036097">
    <property type="entry name" value="HisK_dim/P_sf"/>
</dbReference>
<dbReference type="SMART" id="SM00448">
    <property type="entry name" value="REC"/>
    <property type="match status" value="2"/>
</dbReference>
<dbReference type="CDD" id="cd16922">
    <property type="entry name" value="HATPase_EvgS-ArcB-TorS-like"/>
    <property type="match status" value="1"/>
</dbReference>
<dbReference type="FunFam" id="3.30.565.10:FF:000010">
    <property type="entry name" value="Sensor histidine kinase RcsC"/>
    <property type="match status" value="1"/>
</dbReference>
<evidence type="ECO:0000256" key="6">
    <source>
        <dbReference type="ARBA" id="ARBA00022679"/>
    </source>
</evidence>
<keyword evidence="7 15" id="KW-0812">Transmembrane</keyword>
<evidence type="ECO:0000256" key="11">
    <source>
        <dbReference type="ARBA" id="ARBA00022989"/>
    </source>
</evidence>
<dbReference type="CDD" id="cd18773">
    <property type="entry name" value="PDC1_HK_sensor"/>
    <property type="match status" value="1"/>
</dbReference>
<dbReference type="PANTHER" id="PTHR45339:SF1">
    <property type="entry name" value="HYBRID SIGNAL TRANSDUCTION HISTIDINE KINASE J"/>
    <property type="match status" value="1"/>
</dbReference>
<dbReference type="GO" id="GO:0000155">
    <property type="term" value="F:phosphorelay sensor kinase activity"/>
    <property type="evidence" value="ECO:0007669"/>
    <property type="project" value="InterPro"/>
</dbReference>
<evidence type="ECO:0000256" key="5">
    <source>
        <dbReference type="ARBA" id="ARBA00022553"/>
    </source>
</evidence>
<feature type="modified residue" description="4-aspartylphosphate" evidence="14">
    <location>
        <position position="717"/>
    </location>
</feature>
<dbReference type="SUPFAM" id="SSF52172">
    <property type="entry name" value="CheY-like"/>
    <property type="match status" value="2"/>
</dbReference>
<evidence type="ECO:0000256" key="2">
    <source>
        <dbReference type="ARBA" id="ARBA00004651"/>
    </source>
</evidence>
<evidence type="ECO:0000256" key="4">
    <source>
        <dbReference type="ARBA" id="ARBA00022475"/>
    </source>
</evidence>
<dbReference type="RefSeq" id="WP_145341727.1">
    <property type="nucleotide sequence ID" value="NZ_CP036261.1"/>
</dbReference>
<keyword evidence="12" id="KW-0902">Two-component regulatory system</keyword>
<dbReference type="SMART" id="SM00387">
    <property type="entry name" value="HATPase_c"/>
    <property type="match status" value="1"/>
</dbReference>
<dbReference type="PROSITE" id="PS50109">
    <property type="entry name" value="HIS_KIN"/>
    <property type="match status" value="1"/>
</dbReference>
<evidence type="ECO:0000256" key="12">
    <source>
        <dbReference type="ARBA" id="ARBA00023012"/>
    </source>
</evidence>
<dbReference type="SMART" id="SM00304">
    <property type="entry name" value="HAMP"/>
    <property type="match status" value="1"/>
</dbReference>
<feature type="domain" description="HAMP" evidence="18">
    <location>
        <begin position="349"/>
        <end position="401"/>
    </location>
</feature>
<accession>A0A517LU25</accession>
<dbReference type="SUPFAM" id="SSF55874">
    <property type="entry name" value="ATPase domain of HSP90 chaperone/DNA topoisomerase II/histidine kinase"/>
    <property type="match status" value="1"/>
</dbReference>
<dbReference type="InterPro" id="IPR003661">
    <property type="entry name" value="HisK_dim/P_dom"/>
</dbReference>
<keyword evidence="5 14" id="KW-0597">Phosphoprotein</keyword>
<dbReference type="InterPro" id="IPR003594">
    <property type="entry name" value="HATPase_dom"/>
</dbReference>
<keyword evidence="13 15" id="KW-0472">Membrane</keyword>
<evidence type="ECO:0000256" key="15">
    <source>
        <dbReference type="SAM" id="Phobius"/>
    </source>
</evidence>
<dbReference type="InterPro" id="IPR003660">
    <property type="entry name" value="HAMP_dom"/>
</dbReference>
<evidence type="ECO:0000259" key="17">
    <source>
        <dbReference type="PROSITE" id="PS50110"/>
    </source>
</evidence>
<dbReference type="GO" id="GO:0005886">
    <property type="term" value="C:plasma membrane"/>
    <property type="evidence" value="ECO:0007669"/>
    <property type="project" value="UniProtKB-SubCell"/>
</dbReference>
<dbReference type="Gene3D" id="1.10.287.130">
    <property type="match status" value="1"/>
</dbReference>
<dbReference type="KEGG" id="ruv:EC9_02870"/>
<keyword evidence="11 15" id="KW-1133">Transmembrane helix</keyword>
<evidence type="ECO:0000256" key="13">
    <source>
        <dbReference type="ARBA" id="ARBA00023136"/>
    </source>
</evidence>
<evidence type="ECO:0000256" key="8">
    <source>
        <dbReference type="ARBA" id="ARBA00022741"/>
    </source>
</evidence>
<evidence type="ECO:0000259" key="16">
    <source>
        <dbReference type="PROSITE" id="PS50109"/>
    </source>
</evidence>
<dbReference type="SMART" id="SM00388">
    <property type="entry name" value="HisKA"/>
    <property type="match status" value="1"/>
</dbReference>
<dbReference type="FunFam" id="1.10.287.130:FF:000003">
    <property type="entry name" value="Histidine kinase"/>
    <property type="match status" value="1"/>
</dbReference>
<feature type="domain" description="Response regulatory" evidence="17">
    <location>
        <begin position="663"/>
        <end position="784"/>
    </location>
</feature>
<dbReference type="Pfam" id="PF00072">
    <property type="entry name" value="Response_reg"/>
    <property type="match status" value="2"/>
</dbReference>
<feature type="modified residue" description="4-aspartylphosphate" evidence="14">
    <location>
        <position position="862"/>
    </location>
</feature>
<evidence type="ECO:0000256" key="9">
    <source>
        <dbReference type="ARBA" id="ARBA00022777"/>
    </source>
</evidence>
<evidence type="ECO:0000313" key="20">
    <source>
        <dbReference type="Proteomes" id="UP000319557"/>
    </source>
</evidence>
<dbReference type="PANTHER" id="PTHR45339">
    <property type="entry name" value="HYBRID SIGNAL TRANSDUCTION HISTIDINE KINASE J"/>
    <property type="match status" value="1"/>
</dbReference>
<dbReference type="Pfam" id="PF00672">
    <property type="entry name" value="HAMP"/>
    <property type="match status" value="1"/>
</dbReference>
<sequence>MRIVHKLLLASLIPALLIWIVGSYATNVSERSLRQAIETTSLMRASAVIDEIDRVVQSRSADWKAYSQSGLVQQTLQASNREFSELDVPEQTIARRDRQWTDAPESIETELMQTLMLNALSRDLRLRLEKLNEGSGYPIFGEVFITNRWGVNAALTSRTSDYRQDDEAWWKHAVREGVFIDDVRFDDSAGIYSVDICQRIDDEQGELLGVIKIVMNIQTVLDVFDARVQRHSPDERLVLFTANGKIIRASDMDLEPLADGTAFLEHLVVADESNSSVFYRRDPFSDERYLSAFAISRGFADYAGLGWIVLDERAESIVFAPVDTLRQRIVWLSLVATFVAMLIGTLTAISMSRRLHQLSDAAEAIGRGELQTTVAITGKDEVAGLAAQFNAMSGELAETNRELVVARDEARDANKAKSSFLANMSHEIRTPMNGIMGMSDLMAGSKLNGEQREYLKMIQHSADALLRLLNDILDFSKIEAGRLELEEIEFSLRDCVGLTGQALAIRAAEKDLELACRVAPEIPDTLRGDPGRLRQILVNLVGNAIKFTNAGEVIIDVGLESRSDDRVRIHARVIDSGVGIPNDKLAHIFEAFSQADASTTRRFGGTGLGLTISSQLVELAGGKIWVESKVGTGTTFHFTAEFEVLPDRQPVARFDSLPDRPLRVLVVDDNATNRRVFIEMLKSWGIESVALASPLAGLEALQQSVQAGPPFDLLLLDYMMPEMDGFAFIERCRSDNALRDTKIVMISSAAQAGHAKRCEQLDVIRYMTKPVIQSELLQTLVDIFADQCGAGATSTSPETDDATDGETNGAPLKILLAEDGLVNQRVAIGLLKRQGHEVVVAADGREAIQAWERGDFDLILMDVQMPEIDGLQAAEMIREKEQGSGGHIPIIAMTASAMKGDRERCLAAGMDDYVTKPIVSAELFETIRRQTQPSSS</sequence>
<gene>
    <name evidence="19" type="primary">barA_6</name>
    <name evidence="19" type="ORF">EC9_02870</name>
</gene>
<dbReference type="InterPro" id="IPR011006">
    <property type="entry name" value="CheY-like_superfamily"/>
</dbReference>
<protein>
    <recommendedName>
        <fullName evidence="3">histidine kinase</fullName>
        <ecNumber evidence="3">2.7.13.3</ecNumber>
    </recommendedName>
</protein>
<dbReference type="Gene3D" id="3.30.565.10">
    <property type="entry name" value="Histidine kinase-like ATPase, C-terminal domain"/>
    <property type="match status" value="1"/>
</dbReference>
<dbReference type="Gene3D" id="3.40.50.2300">
    <property type="match status" value="2"/>
</dbReference>
<dbReference type="Gene3D" id="6.10.340.10">
    <property type="match status" value="1"/>
</dbReference>
<dbReference type="CDD" id="cd06225">
    <property type="entry name" value="HAMP"/>
    <property type="match status" value="1"/>
</dbReference>
<dbReference type="SUPFAM" id="SSF47384">
    <property type="entry name" value="Homodimeric domain of signal transducing histidine kinase"/>
    <property type="match status" value="1"/>
</dbReference>
<dbReference type="Pfam" id="PF02518">
    <property type="entry name" value="HATPase_c"/>
    <property type="match status" value="1"/>
</dbReference>
<dbReference type="GO" id="GO:0005524">
    <property type="term" value="F:ATP binding"/>
    <property type="evidence" value="ECO:0007669"/>
    <property type="project" value="UniProtKB-KW"/>
</dbReference>
<comment type="subcellular location">
    <subcellularLocation>
        <location evidence="2">Cell membrane</location>
        <topology evidence="2">Multi-pass membrane protein</topology>
    </subcellularLocation>
</comment>
<evidence type="ECO:0000313" key="19">
    <source>
        <dbReference type="EMBL" id="QDS86128.1"/>
    </source>
</evidence>
<dbReference type="Proteomes" id="UP000319557">
    <property type="component" value="Chromosome"/>
</dbReference>
<name>A0A517LU25_9BACT</name>
<dbReference type="AlphaFoldDB" id="A0A517LU25"/>
<feature type="domain" description="Histidine kinase" evidence="16">
    <location>
        <begin position="423"/>
        <end position="644"/>
    </location>
</feature>
<dbReference type="CDD" id="cd17546">
    <property type="entry name" value="REC_hyHK_CKI1_RcsC-like"/>
    <property type="match status" value="1"/>
</dbReference>
<keyword evidence="8" id="KW-0547">Nucleotide-binding</keyword>
<dbReference type="OrthoDB" id="9762493at2"/>
<keyword evidence="4" id="KW-1003">Cell membrane</keyword>
<dbReference type="PROSITE" id="PS50885">
    <property type="entry name" value="HAMP"/>
    <property type="match status" value="1"/>
</dbReference>
<evidence type="ECO:0000259" key="18">
    <source>
        <dbReference type="PROSITE" id="PS50885"/>
    </source>
</evidence>
<reference evidence="19 20" key="1">
    <citation type="submission" date="2019-02" db="EMBL/GenBank/DDBJ databases">
        <title>Deep-cultivation of Planctomycetes and their phenomic and genomic characterization uncovers novel biology.</title>
        <authorList>
            <person name="Wiegand S."/>
            <person name="Jogler M."/>
            <person name="Boedeker C."/>
            <person name="Pinto D."/>
            <person name="Vollmers J."/>
            <person name="Rivas-Marin E."/>
            <person name="Kohn T."/>
            <person name="Peeters S.H."/>
            <person name="Heuer A."/>
            <person name="Rast P."/>
            <person name="Oberbeckmann S."/>
            <person name="Bunk B."/>
            <person name="Jeske O."/>
            <person name="Meyerdierks A."/>
            <person name="Storesund J.E."/>
            <person name="Kallscheuer N."/>
            <person name="Luecker S."/>
            <person name="Lage O.M."/>
            <person name="Pohl T."/>
            <person name="Merkel B.J."/>
            <person name="Hornburger P."/>
            <person name="Mueller R.-W."/>
            <person name="Bruemmer F."/>
            <person name="Labrenz M."/>
            <person name="Spormann A.M."/>
            <person name="Op den Camp H."/>
            <person name="Overmann J."/>
            <person name="Amann R."/>
            <person name="Jetten M.S.M."/>
            <person name="Mascher T."/>
            <person name="Medema M.H."/>
            <person name="Devos D.P."/>
            <person name="Kaster A.-K."/>
            <person name="Ovreas L."/>
            <person name="Rohde M."/>
            <person name="Galperin M.Y."/>
            <person name="Jogler C."/>
        </authorList>
    </citation>
    <scope>NUCLEOTIDE SEQUENCE [LARGE SCALE GENOMIC DNA]</scope>
    <source>
        <strain evidence="19 20">EC9</strain>
    </source>
</reference>
<keyword evidence="6 19" id="KW-0808">Transferase</keyword>
<dbReference type="InterPro" id="IPR005467">
    <property type="entry name" value="His_kinase_dom"/>
</dbReference>
<proteinExistence type="predicted"/>
<evidence type="ECO:0000256" key="3">
    <source>
        <dbReference type="ARBA" id="ARBA00012438"/>
    </source>
</evidence>
<dbReference type="PROSITE" id="PS50110">
    <property type="entry name" value="RESPONSE_REGULATORY"/>
    <property type="match status" value="2"/>
</dbReference>
<keyword evidence="10" id="KW-0067">ATP-binding</keyword>
<dbReference type="CDD" id="cd00082">
    <property type="entry name" value="HisKA"/>
    <property type="match status" value="1"/>
</dbReference>
<dbReference type="EC" id="2.7.13.3" evidence="3"/>
<evidence type="ECO:0000256" key="10">
    <source>
        <dbReference type="ARBA" id="ARBA00022840"/>
    </source>
</evidence>
<dbReference type="EMBL" id="CP036261">
    <property type="protein sequence ID" value="QDS86128.1"/>
    <property type="molecule type" value="Genomic_DNA"/>
</dbReference>
<dbReference type="PRINTS" id="PR00344">
    <property type="entry name" value="BCTRLSENSOR"/>
</dbReference>
<dbReference type="InterPro" id="IPR004358">
    <property type="entry name" value="Sig_transdc_His_kin-like_C"/>
</dbReference>
<dbReference type="InterPro" id="IPR001789">
    <property type="entry name" value="Sig_transdc_resp-reg_receiver"/>
</dbReference>
<organism evidence="19 20">
    <name type="scientific">Rosistilla ulvae</name>
    <dbReference type="NCBI Taxonomy" id="1930277"/>
    <lineage>
        <taxon>Bacteria</taxon>
        <taxon>Pseudomonadati</taxon>
        <taxon>Planctomycetota</taxon>
        <taxon>Planctomycetia</taxon>
        <taxon>Pirellulales</taxon>
        <taxon>Pirellulaceae</taxon>
        <taxon>Rosistilla</taxon>
    </lineage>
</organism>